<dbReference type="GeneID" id="25369805"/>
<dbReference type="OrthoDB" id="3914869at2759"/>
<dbReference type="AlphaFoldDB" id="A0A074ZCI6"/>
<evidence type="ECO:0000313" key="3">
    <source>
        <dbReference type="Proteomes" id="UP000030641"/>
    </source>
</evidence>
<evidence type="ECO:0000313" key="2">
    <source>
        <dbReference type="EMBL" id="KEQ96411.1"/>
    </source>
</evidence>
<feature type="compositionally biased region" description="Low complexity" evidence="1">
    <location>
        <begin position="187"/>
        <end position="204"/>
    </location>
</feature>
<accession>A0A074ZCI6</accession>
<protein>
    <submittedName>
        <fullName evidence="2">Uncharacterized protein</fullName>
    </submittedName>
</protein>
<reference evidence="2 3" key="1">
    <citation type="journal article" date="2014" name="BMC Genomics">
        <title>Genome sequencing of four Aureobasidium pullulans varieties: biotechnological potential, stress tolerance, and description of new species.</title>
        <authorList>
            <person name="Gostin Ar C."/>
            <person name="Ohm R.A."/>
            <person name="Kogej T."/>
            <person name="Sonjak S."/>
            <person name="Turk M."/>
            <person name="Zajc J."/>
            <person name="Zalar P."/>
            <person name="Grube M."/>
            <person name="Sun H."/>
            <person name="Han J."/>
            <person name="Sharma A."/>
            <person name="Chiniquy J."/>
            <person name="Ngan C.Y."/>
            <person name="Lipzen A."/>
            <person name="Barry K."/>
            <person name="Grigoriev I.V."/>
            <person name="Gunde-Cimerman N."/>
        </authorList>
    </citation>
    <scope>NUCLEOTIDE SEQUENCE [LARGE SCALE GENOMIC DNA]</scope>
    <source>
        <strain evidence="2 3">EXF-2481</strain>
    </source>
</reference>
<gene>
    <name evidence="2" type="ORF">AUEXF2481DRAFT_636827</name>
</gene>
<evidence type="ECO:0000256" key="1">
    <source>
        <dbReference type="SAM" id="MobiDB-lite"/>
    </source>
</evidence>
<keyword evidence="3" id="KW-1185">Reference proteome</keyword>
<proteinExistence type="predicted"/>
<sequence>MSEPLEGLCSEIRESQLFRDVQRCLYEYIAWLPTHPIGAALTAESMMLEAAEVTHRTVSHQYIHTTEPVAKAQLLQDHAQLTEFRRRFQKHVKTRRHATFRDFSTFKGWPMSSILLAWKLSECSAQLIANVISNTNLLIEKRRRWNAELQWRRGETDQRPRNITMMPRRELVIEEVIRRLIATTDSSQTLPTRLSSPPTPATSSDAAEDKTTS</sequence>
<feature type="region of interest" description="Disordered" evidence="1">
    <location>
        <begin position="187"/>
        <end position="213"/>
    </location>
</feature>
<name>A0A074ZCI6_AURSE</name>
<dbReference type="Proteomes" id="UP000030641">
    <property type="component" value="Unassembled WGS sequence"/>
</dbReference>
<organism evidence="2 3">
    <name type="scientific">Aureobasidium subglaciale (strain EXF-2481)</name>
    <name type="common">Aureobasidium pullulans var. subglaciale</name>
    <dbReference type="NCBI Taxonomy" id="1043005"/>
    <lineage>
        <taxon>Eukaryota</taxon>
        <taxon>Fungi</taxon>
        <taxon>Dikarya</taxon>
        <taxon>Ascomycota</taxon>
        <taxon>Pezizomycotina</taxon>
        <taxon>Dothideomycetes</taxon>
        <taxon>Dothideomycetidae</taxon>
        <taxon>Dothideales</taxon>
        <taxon>Saccotheciaceae</taxon>
        <taxon>Aureobasidium</taxon>
    </lineage>
</organism>
<dbReference type="RefSeq" id="XP_013345114.1">
    <property type="nucleotide sequence ID" value="XM_013489660.1"/>
</dbReference>
<dbReference type="EMBL" id="KL584756">
    <property type="protein sequence ID" value="KEQ96411.1"/>
    <property type="molecule type" value="Genomic_DNA"/>
</dbReference>
<dbReference type="InParanoid" id="A0A074ZCI6"/>
<dbReference type="HOGENOM" id="CLU_1294146_0_0_1"/>